<accession>A0ABV2LST2</accession>
<evidence type="ECO:0000313" key="1">
    <source>
        <dbReference type="EMBL" id="MET3731640.1"/>
    </source>
</evidence>
<keyword evidence="2" id="KW-1185">Reference proteome</keyword>
<dbReference type="EMBL" id="JBEPMO010000005">
    <property type="protein sequence ID" value="MET3731640.1"/>
    <property type="molecule type" value="Genomic_DNA"/>
</dbReference>
<dbReference type="PROSITE" id="PS51257">
    <property type="entry name" value="PROKAR_LIPOPROTEIN"/>
    <property type="match status" value="1"/>
</dbReference>
<evidence type="ECO:0000313" key="2">
    <source>
        <dbReference type="Proteomes" id="UP001549146"/>
    </source>
</evidence>
<organism evidence="1 2">
    <name type="scientific">Moheibacter stercoris</name>
    <dbReference type="NCBI Taxonomy" id="1628251"/>
    <lineage>
        <taxon>Bacteria</taxon>
        <taxon>Pseudomonadati</taxon>
        <taxon>Bacteroidota</taxon>
        <taxon>Flavobacteriia</taxon>
        <taxon>Flavobacteriales</taxon>
        <taxon>Weeksellaceae</taxon>
        <taxon>Moheibacter</taxon>
    </lineage>
</organism>
<comment type="caution">
    <text evidence="1">The sequence shown here is derived from an EMBL/GenBank/DDBJ whole genome shotgun (WGS) entry which is preliminary data.</text>
</comment>
<protein>
    <recommendedName>
        <fullName evidence="3">Lipoprotein</fullName>
    </recommendedName>
</protein>
<reference evidence="1 2" key="1">
    <citation type="submission" date="2024-06" db="EMBL/GenBank/DDBJ databases">
        <title>Genomic Encyclopedia of Type Strains, Phase IV (KMG-IV): sequencing the most valuable type-strain genomes for metagenomic binning, comparative biology and taxonomic classification.</title>
        <authorList>
            <person name="Goeker M."/>
        </authorList>
    </citation>
    <scope>NUCLEOTIDE SEQUENCE [LARGE SCALE GENOMIC DNA]</scope>
    <source>
        <strain evidence="1 2">DSM 29388</strain>
    </source>
</reference>
<gene>
    <name evidence="1" type="ORF">ABID46_001214</name>
</gene>
<dbReference type="Proteomes" id="UP001549146">
    <property type="component" value="Unassembled WGS sequence"/>
</dbReference>
<evidence type="ECO:0008006" key="3">
    <source>
        <dbReference type="Google" id="ProtNLM"/>
    </source>
</evidence>
<dbReference type="RefSeq" id="WP_354508096.1">
    <property type="nucleotide sequence ID" value="NZ_JBEPMO010000005.1"/>
</dbReference>
<name>A0ABV2LST2_9FLAO</name>
<sequence length="163" mass="19646">MKRHQLLNLSIFLFLFSCVDNTQYLESKKDYEAGFVVKNYPDSILIDYRKYKDPTFNSSSKLVKRGDEFWAIHQPENENSQYVNFSDKEFQDYVYLSWKEHKAHLVDELDLVDDSILVYRLDEKYLTEVKSNGSPVKRIYYYDRDYRIDSVIWIIAKDTMVYK</sequence>
<proteinExistence type="predicted"/>